<keyword evidence="6" id="KW-0028">Amino-acid biosynthesis</keyword>
<dbReference type="Pfam" id="PF00733">
    <property type="entry name" value="Asn_synthase"/>
    <property type="match status" value="1"/>
</dbReference>
<dbReference type="InterPro" id="IPR006426">
    <property type="entry name" value="Asn_synth_AEB"/>
</dbReference>
<evidence type="ECO:0000256" key="2">
    <source>
        <dbReference type="ARBA" id="ARBA00005752"/>
    </source>
</evidence>
<dbReference type="CDD" id="cd01991">
    <property type="entry name" value="Asn_synthase_B_C"/>
    <property type="match status" value="1"/>
</dbReference>
<gene>
    <name evidence="10" type="primary">asnB</name>
    <name evidence="10" type="ORF">ACFW88_00080</name>
</gene>
<evidence type="ECO:0000259" key="9">
    <source>
        <dbReference type="PROSITE" id="PS51278"/>
    </source>
</evidence>
<evidence type="ECO:0000256" key="4">
    <source>
        <dbReference type="ARBA" id="ARBA00022741"/>
    </source>
</evidence>
<keyword evidence="7" id="KW-0315">Glutamine amidotransferase</keyword>
<organism evidence="10 11">
    <name type="scientific">Streptomyces anandii</name>
    <dbReference type="NCBI Taxonomy" id="285454"/>
    <lineage>
        <taxon>Bacteria</taxon>
        <taxon>Bacillati</taxon>
        <taxon>Actinomycetota</taxon>
        <taxon>Actinomycetes</taxon>
        <taxon>Kitasatosporales</taxon>
        <taxon>Streptomycetaceae</taxon>
        <taxon>Streptomyces</taxon>
    </lineage>
</organism>
<dbReference type="InterPro" id="IPR033738">
    <property type="entry name" value="AsnB_N"/>
</dbReference>
<evidence type="ECO:0000256" key="6">
    <source>
        <dbReference type="ARBA" id="ARBA00022888"/>
    </source>
</evidence>
<dbReference type="InterPro" id="IPR029055">
    <property type="entry name" value="Ntn_hydrolases_N"/>
</dbReference>
<keyword evidence="4" id="KW-0547">Nucleotide-binding</keyword>
<comment type="pathway">
    <text evidence="1">Amino-acid biosynthesis; L-asparagine biosynthesis; L-asparagine from L-aspartate (L-Gln route): step 1/1.</text>
</comment>
<feature type="domain" description="Glutamine amidotransferase type-2" evidence="9">
    <location>
        <begin position="2"/>
        <end position="213"/>
    </location>
</feature>
<dbReference type="PANTHER" id="PTHR43284">
    <property type="entry name" value="ASPARAGINE SYNTHETASE (GLUTAMINE-HYDROLYZING)"/>
    <property type="match status" value="1"/>
</dbReference>
<evidence type="ECO:0000256" key="5">
    <source>
        <dbReference type="ARBA" id="ARBA00022840"/>
    </source>
</evidence>
<evidence type="ECO:0000256" key="8">
    <source>
        <dbReference type="ARBA" id="ARBA00048741"/>
    </source>
</evidence>
<keyword evidence="10" id="KW-0436">Ligase</keyword>
<dbReference type="CDD" id="cd00712">
    <property type="entry name" value="AsnB"/>
    <property type="match status" value="1"/>
</dbReference>
<protein>
    <recommendedName>
        <fullName evidence="3">asparagine synthase (glutamine-hydrolyzing)</fullName>
        <ecNumber evidence="3">6.3.5.4</ecNumber>
    </recommendedName>
</protein>
<comment type="caution">
    <text evidence="10">The sequence shown here is derived from an EMBL/GenBank/DDBJ whole genome shotgun (WGS) entry which is preliminary data.</text>
</comment>
<evidence type="ECO:0000313" key="10">
    <source>
        <dbReference type="EMBL" id="MFE1748950.1"/>
    </source>
</evidence>
<evidence type="ECO:0000256" key="7">
    <source>
        <dbReference type="ARBA" id="ARBA00022962"/>
    </source>
</evidence>
<evidence type="ECO:0000256" key="3">
    <source>
        <dbReference type="ARBA" id="ARBA00012737"/>
    </source>
</evidence>
<keyword evidence="5" id="KW-0067">ATP-binding</keyword>
<dbReference type="InterPro" id="IPR051786">
    <property type="entry name" value="ASN_synthetase/amidase"/>
</dbReference>
<dbReference type="SUPFAM" id="SSF56235">
    <property type="entry name" value="N-terminal nucleophile aminohydrolases (Ntn hydrolases)"/>
    <property type="match status" value="1"/>
</dbReference>
<dbReference type="Proteomes" id="UP001599756">
    <property type="component" value="Unassembled WGS sequence"/>
</dbReference>
<evidence type="ECO:0000256" key="1">
    <source>
        <dbReference type="ARBA" id="ARBA00005187"/>
    </source>
</evidence>
<name>A0ABW6GX59_9ACTN</name>
<dbReference type="Pfam" id="PF13537">
    <property type="entry name" value="GATase_7"/>
    <property type="match status" value="1"/>
</dbReference>
<dbReference type="PANTHER" id="PTHR43284:SF1">
    <property type="entry name" value="ASPARAGINE SYNTHETASE"/>
    <property type="match status" value="1"/>
</dbReference>
<keyword evidence="6" id="KW-0061">Asparagine biosynthesis</keyword>
<dbReference type="PIRSF" id="PIRSF001589">
    <property type="entry name" value="Asn_synthetase_glu-h"/>
    <property type="match status" value="1"/>
</dbReference>
<dbReference type="SUPFAM" id="SSF52402">
    <property type="entry name" value="Adenine nucleotide alpha hydrolases-like"/>
    <property type="match status" value="1"/>
</dbReference>
<comment type="similarity">
    <text evidence="2">Belongs to the asparagine synthetase family.</text>
</comment>
<reference evidence="10 11" key="1">
    <citation type="submission" date="2024-09" db="EMBL/GenBank/DDBJ databases">
        <title>The Natural Products Discovery Center: Release of the First 8490 Sequenced Strains for Exploring Actinobacteria Biosynthetic Diversity.</title>
        <authorList>
            <person name="Kalkreuter E."/>
            <person name="Kautsar S.A."/>
            <person name="Yang D."/>
            <person name="Bader C.D."/>
            <person name="Teijaro C.N."/>
            <person name="Fluegel L."/>
            <person name="Davis C.M."/>
            <person name="Simpson J.R."/>
            <person name="Lauterbach L."/>
            <person name="Steele A.D."/>
            <person name="Gui C."/>
            <person name="Meng S."/>
            <person name="Li G."/>
            <person name="Viehrig K."/>
            <person name="Ye F."/>
            <person name="Su P."/>
            <person name="Kiefer A.F."/>
            <person name="Nichols A."/>
            <person name="Cepeda A.J."/>
            <person name="Yan W."/>
            <person name="Fan B."/>
            <person name="Jiang Y."/>
            <person name="Adhikari A."/>
            <person name="Zheng C.-J."/>
            <person name="Schuster L."/>
            <person name="Cowan T.M."/>
            <person name="Smanski M.J."/>
            <person name="Chevrette M.G."/>
            <person name="De Carvalho L.P.S."/>
            <person name="Shen B."/>
        </authorList>
    </citation>
    <scope>NUCLEOTIDE SEQUENCE [LARGE SCALE GENOMIC DNA]</scope>
    <source>
        <strain evidence="10 11">NPDC059500</strain>
    </source>
</reference>
<evidence type="ECO:0000313" key="11">
    <source>
        <dbReference type="Proteomes" id="UP001599756"/>
    </source>
</evidence>
<dbReference type="Gene3D" id="3.40.50.620">
    <property type="entry name" value="HUPs"/>
    <property type="match status" value="1"/>
</dbReference>
<dbReference type="InterPro" id="IPR017932">
    <property type="entry name" value="GATase_2_dom"/>
</dbReference>
<dbReference type="EC" id="6.3.5.4" evidence="3"/>
<dbReference type="RefSeq" id="WP_381803716.1">
    <property type="nucleotide sequence ID" value="NZ_JBHYTS010000001.1"/>
</dbReference>
<proteinExistence type="inferred from homology"/>
<dbReference type="EMBL" id="JBHYTS010000001">
    <property type="protein sequence ID" value="MFE1748950.1"/>
    <property type="molecule type" value="Genomic_DNA"/>
</dbReference>
<dbReference type="NCBIfam" id="TIGR01536">
    <property type="entry name" value="asn_synth_AEB"/>
    <property type="match status" value="1"/>
</dbReference>
<dbReference type="InterPro" id="IPR001962">
    <property type="entry name" value="Asn_synthase"/>
</dbReference>
<accession>A0ABW6GX59</accession>
<comment type="catalytic activity">
    <reaction evidence="8">
        <text>L-aspartate + L-glutamine + ATP + H2O = L-asparagine + L-glutamate + AMP + diphosphate + H(+)</text>
        <dbReference type="Rhea" id="RHEA:12228"/>
        <dbReference type="ChEBI" id="CHEBI:15377"/>
        <dbReference type="ChEBI" id="CHEBI:15378"/>
        <dbReference type="ChEBI" id="CHEBI:29985"/>
        <dbReference type="ChEBI" id="CHEBI:29991"/>
        <dbReference type="ChEBI" id="CHEBI:30616"/>
        <dbReference type="ChEBI" id="CHEBI:33019"/>
        <dbReference type="ChEBI" id="CHEBI:58048"/>
        <dbReference type="ChEBI" id="CHEBI:58359"/>
        <dbReference type="ChEBI" id="CHEBI:456215"/>
        <dbReference type="EC" id="6.3.5.4"/>
    </reaction>
</comment>
<keyword evidence="11" id="KW-1185">Reference proteome</keyword>
<dbReference type="GO" id="GO:0004066">
    <property type="term" value="F:asparagine synthase (glutamine-hydrolyzing) activity"/>
    <property type="evidence" value="ECO:0007669"/>
    <property type="project" value="UniProtKB-EC"/>
</dbReference>
<dbReference type="InterPro" id="IPR014729">
    <property type="entry name" value="Rossmann-like_a/b/a_fold"/>
</dbReference>
<dbReference type="PROSITE" id="PS51278">
    <property type="entry name" value="GATASE_TYPE_2"/>
    <property type="match status" value="1"/>
</dbReference>
<sequence length="624" mass="70986">MCGLFGFVGGGDPSPLLEERLRSMHRPIRHRGPDSFGRHVEPGVAFGFARLAINDLDGGQQPMYSEDGRVVAMTTGEIYNQRELRAELVAKGHVFKSSCDTEVVPHLYEECGPDFVTRLDGQFAVVLYDRRERLFLGARDHFGVTPLFYTHTGDLLVFGSEIKAILEHPAVERAVDPVGLDQVFTLPGLVSPRTMFQGVRSVPPGTVVVQRQGEQPRERRYWDLVYPRADGELERHSDAHYARRLEELLVASVEKRLQSDVGVGLYLSGGLDSSLVGAIMRRLMPQEQILSFSAAFPERELSEAGHQRTMSRFLRTEHHERFIHGDEISERLPDVIRHTECPLKESFDAAAMALSETVNEMGMRVVLTGQGADEFFGGYIGYRFDQVRGGRAAGFDQDALREAELRARVWGDENFFYEGDDVAFRTTKRRLYAPGLLADHPDIDCLEHPLLDRERLAGLHPLHRRSYIDLKVRLADHLLGDHGDRMAFANSVESRHPFLDRELVEFLTTVPPDLKVRGLEEKYLLKQVAREWIPEEIVDREKFGFTAPGSPYLLRQRDERITSLLDPERIRADGYFDADEVSRLTEAYARPGFRINVPFEKDLLMTVITFNLLLDEYELPRRGN</sequence>
<dbReference type="Gene3D" id="3.60.20.10">
    <property type="entry name" value="Glutamine Phosphoribosylpyrophosphate, subunit 1, domain 1"/>
    <property type="match status" value="1"/>
</dbReference>